<feature type="region of interest" description="Disordered" evidence="1">
    <location>
        <begin position="1"/>
        <end position="27"/>
    </location>
</feature>
<evidence type="ECO:0000313" key="4">
    <source>
        <dbReference type="Proteomes" id="UP001341840"/>
    </source>
</evidence>
<dbReference type="EMBL" id="JASCZI010211467">
    <property type="protein sequence ID" value="MED6192260.1"/>
    <property type="molecule type" value="Genomic_DNA"/>
</dbReference>
<organism evidence="3 4">
    <name type="scientific">Stylosanthes scabra</name>
    <dbReference type="NCBI Taxonomy" id="79078"/>
    <lineage>
        <taxon>Eukaryota</taxon>
        <taxon>Viridiplantae</taxon>
        <taxon>Streptophyta</taxon>
        <taxon>Embryophyta</taxon>
        <taxon>Tracheophyta</taxon>
        <taxon>Spermatophyta</taxon>
        <taxon>Magnoliopsida</taxon>
        <taxon>eudicotyledons</taxon>
        <taxon>Gunneridae</taxon>
        <taxon>Pentapetalae</taxon>
        <taxon>rosids</taxon>
        <taxon>fabids</taxon>
        <taxon>Fabales</taxon>
        <taxon>Fabaceae</taxon>
        <taxon>Papilionoideae</taxon>
        <taxon>50 kb inversion clade</taxon>
        <taxon>dalbergioids sensu lato</taxon>
        <taxon>Dalbergieae</taxon>
        <taxon>Pterocarpus clade</taxon>
        <taxon>Stylosanthes</taxon>
    </lineage>
</organism>
<evidence type="ECO:0000313" key="3">
    <source>
        <dbReference type="EMBL" id="MED6192260.1"/>
    </source>
</evidence>
<dbReference type="InterPro" id="IPR002130">
    <property type="entry name" value="Cyclophilin-type_PPIase_dom"/>
</dbReference>
<feature type="compositionally biased region" description="Polar residues" evidence="1">
    <location>
        <begin position="89"/>
        <end position="99"/>
    </location>
</feature>
<feature type="compositionally biased region" description="Polar residues" evidence="1">
    <location>
        <begin position="131"/>
        <end position="174"/>
    </location>
</feature>
<reference evidence="3 4" key="1">
    <citation type="journal article" date="2023" name="Plants (Basel)">
        <title>Bridging the Gap: Combining Genomics and Transcriptomics Approaches to Understand Stylosanthes scabra, an Orphan Legume from the Brazilian Caatinga.</title>
        <authorList>
            <person name="Ferreira-Neto J.R.C."/>
            <person name="da Silva M.D."/>
            <person name="Binneck E."/>
            <person name="de Melo N.F."/>
            <person name="da Silva R.H."/>
            <person name="de Melo A.L.T.M."/>
            <person name="Pandolfi V."/>
            <person name="Bustamante F.O."/>
            <person name="Brasileiro-Vidal A.C."/>
            <person name="Benko-Iseppon A.M."/>
        </authorList>
    </citation>
    <scope>NUCLEOTIDE SEQUENCE [LARGE SCALE GENOMIC DNA]</scope>
    <source>
        <tissue evidence="3">Leaves</tissue>
    </source>
</reference>
<feature type="domain" description="PPIase cyclophilin-type" evidence="2">
    <location>
        <begin position="184"/>
        <end position="402"/>
    </location>
</feature>
<feature type="compositionally biased region" description="Polar residues" evidence="1">
    <location>
        <begin position="18"/>
        <end position="27"/>
    </location>
</feature>
<dbReference type="InterPro" id="IPR044185">
    <property type="entry name" value="CYP26-2-like"/>
</dbReference>
<feature type="compositionally biased region" description="Polar residues" evidence="1">
    <location>
        <begin position="1"/>
        <end position="10"/>
    </location>
</feature>
<dbReference type="InterPro" id="IPR029000">
    <property type="entry name" value="Cyclophilin-like_dom_sf"/>
</dbReference>
<name>A0ABU6X6D5_9FABA</name>
<sequence length="404" mass="43613">MLQSTRASLPSPQPFNPPTRSSAPNTLPFQLLPTSKSFPTLKQQCRLSRRDLAIYGNSCLLLLLGSQAVEVSRARAEEEVVVTTNTNNIDQQGAESNLSAEEEVVGSSTNTSNTDQQGAENNLIAEEEAVGSSTNTSNTDQQGEENNLSADEEVVSTNNDQQEENNLSSNTPNCNERKPTKQVFLDVSIDGEPVGRITIGLYGDNVPIGVNRFSKIVSGAAGISYRRKEFVKIMPNYVQHGGLRSYGVDAEIAKETGSGLAADTLVGEWERQYETCPGTKNVAGSVGLVVRDPLKPPPKLKLVARKGKLEIDQEEVGTDPNGTEFVIATKDSPELDSSTLVIGRVVEGMEVVKRIGLVKTVQDNTSSPYFRVAKLIGDKRAVVAERGFNRPYSKVIVTNCGVLA</sequence>
<dbReference type="Proteomes" id="UP001341840">
    <property type="component" value="Unassembled WGS sequence"/>
</dbReference>
<dbReference type="PANTHER" id="PTHR47724">
    <property type="entry name" value="PEPTIDYL-PROLYL CIS-TRANS ISOMERASE CYP26-2, CHLOROPLASTIC"/>
    <property type="match status" value="1"/>
</dbReference>
<feature type="compositionally biased region" description="Polar residues" evidence="1">
    <location>
        <begin position="106"/>
        <end position="120"/>
    </location>
</feature>
<keyword evidence="4" id="KW-1185">Reference proteome</keyword>
<feature type="region of interest" description="Disordered" evidence="1">
    <location>
        <begin position="85"/>
        <end position="179"/>
    </location>
</feature>
<dbReference type="PANTHER" id="PTHR47724:SF1">
    <property type="entry name" value="PEPTIDYL-PROLYL CIS-TRANS ISOMERASE CYP26-2, CHLOROPLASTIC"/>
    <property type="match status" value="1"/>
</dbReference>
<dbReference type="SUPFAM" id="SSF50891">
    <property type="entry name" value="Cyclophilin-like"/>
    <property type="match status" value="1"/>
</dbReference>
<dbReference type="Pfam" id="PF00160">
    <property type="entry name" value="Pro_isomerase"/>
    <property type="match status" value="1"/>
</dbReference>
<proteinExistence type="predicted"/>
<protein>
    <recommendedName>
        <fullName evidence="2">PPIase cyclophilin-type domain-containing protein</fullName>
    </recommendedName>
</protein>
<accession>A0ABU6X6D5</accession>
<dbReference type="Gene3D" id="2.40.100.10">
    <property type="entry name" value="Cyclophilin-like"/>
    <property type="match status" value="1"/>
</dbReference>
<evidence type="ECO:0000259" key="2">
    <source>
        <dbReference type="PROSITE" id="PS50072"/>
    </source>
</evidence>
<comment type="caution">
    <text evidence="3">The sequence shown here is derived from an EMBL/GenBank/DDBJ whole genome shotgun (WGS) entry which is preliminary data.</text>
</comment>
<evidence type="ECO:0000256" key="1">
    <source>
        <dbReference type="SAM" id="MobiDB-lite"/>
    </source>
</evidence>
<gene>
    <name evidence="3" type="ORF">PIB30_008465</name>
</gene>
<dbReference type="PROSITE" id="PS50072">
    <property type="entry name" value="CSA_PPIASE_2"/>
    <property type="match status" value="1"/>
</dbReference>